<dbReference type="Gene3D" id="1.10.8.610">
    <property type="entry name" value="SirC, precorrin-2 dehydrogenase, C-terminal helical domain-like"/>
    <property type="match status" value="1"/>
</dbReference>
<keyword evidence="3" id="KW-0560">Oxidoreductase</keyword>
<evidence type="ECO:0000256" key="3">
    <source>
        <dbReference type="ARBA" id="ARBA00023002"/>
    </source>
</evidence>
<dbReference type="SUPFAM" id="SSF75615">
    <property type="entry name" value="Siroheme synthase middle domains-like"/>
    <property type="match status" value="1"/>
</dbReference>
<dbReference type="InterPro" id="IPR036291">
    <property type="entry name" value="NAD(P)-bd_dom_sf"/>
</dbReference>
<dbReference type="SUPFAM" id="SSF51735">
    <property type="entry name" value="NAD(P)-binding Rossmann-fold domains"/>
    <property type="match status" value="1"/>
</dbReference>
<proteinExistence type="predicted"/>
<keyword evidence="9" id="KW-1185">Reference proteome</keyword>
<evidence type="ECO:0000259" key="7">
    <source>
        <dbReference type="Pfam" id="PF14824"/>
    </source>
</evidence>
<dbReference type="GO" id="GO:0004325">
    <property type="term" value="F:ferrochelatase activity"/>
    <property type="evidence" value="ECO:0007669"/>
    <property type="project" value="InterPro"/>
</dbReference>
<dbReference type="RefSeq" id="WP_257822319.1">
    <property type="nucleotide sequence ID" value="NZ_JABXYM010000001.1"/>
</dbReference>
<gene>
    <name evidence="8" type="ORF">HXA33_15525</name>
</gene>
<dbReference type="Pfam" id="PF14824">
    <property type="entry name" value="Sirohm_synth_M"/>
    <property type="match status" value="1"/>
</dbReference>
<evidence type="ECO:0000256" key="4">
    <source>
        <dbReference type="ARBA" id="ARBA00023027"/>
    </source>
</evidence>
<keyword evidence="4" id="KW-0520">NAD</keyword>
<dbReference type="InterPro" id="IPR042518">
    <property type="entry name" value="SirC_C"/>
</dbReference>
<evidence type="ECO:0000256" key="6">
    <source>
        <dbReference type="ARBA" id="ARBA00047561"/>
    </source>
</evidence>
<feature type="domain" description="Siroheme synthase central" evidence="7">
    <location>
        <begin position="118"/>
        <end position="144"/>
    </location>
</feature>
<comment type="caution">
    <text evidence="8">The sequence shown here is derived from an EMBL/GenBank/DDBJ whole genome shotgun (WGS) entry which is preliminary data.</text>
</comment>
<dbReference type="InterPro" id="IPR006367">
    <property type="entry name" value="Sirohaem_synthase_N"/>
</dbReference>
<dbReference type="Pfam" id="PF13241">
    <property type="entry name" value="NAD_binding_7"/>
    <property type="match status" value="1"/>
</dbReference>
<keyword evidence="5" id="KW-0627">Porphyrin biosynthesis</keyword>
<dbReference type="EMBL" id="JABXYM010000001">
    <property type="protein sequence ID" value="MCR6097947.1"/>
    <property type="molecule type" value="Genomic_DNA"/>
</dbReference>
<sequence length="207" mass="22812">MNDAIPSMICLTGRRCIVIGGGTVASRHVRRLIEAKGDVTVISPELSPSLSSRKDDFTFYERIFKAGDTTGAFLVIAATNHSQLNEVIYEEAVKSVPLVNIASNQALSNFFFPKVVKRGPLQLAVSTSGTSPFLTKKIANELEHQYGHEYGDYLIKAGELRQRILASDLTSEQKKQLLKQLTAPALLDAFRTHDQKAINEIIAQLNL</sequence>
<accession>A0A9Q4B4N5</accession>
<dbReference type="PANTHER" id="PTHR35330:SF1">
    <property type="entry name" value="SIROHEME BIOSYNTHESIS PROTEIN MET8"/>
    <property type="match status" value="1"/>
</dbReference>
<dbReference type="AlphaFoldDB" id="A0A9Q4B4N5"/>
<dbReference type="Proteomes" id="UP001057753">
    <property type="component" value="Unassembled WGS sequence"/>
</dbReference>
<dbReference type="EC" id="1.3.1.76" evidence="2"/>
<name>A0A9Q4B4N5_SALAG</name>
<dbReference type="InterPro" id="IPR028281">
    <property type="entry name" value="Sirohaem_synthase_central"/>
</dbReference>
<dbReference type="GO" id="GO:0019354">
    <property type="term" value="P:siroheme biosynthetic process"/>
    <property type="evidence" value="ECO:0007669"/>
    <property type="project" value="InterPro"/>
</dbReference>
<evidence type="ECO:0000313" key="9">
    <source>
        <dbReference type="Proteomes" id="UP001057753"/>
    </source>
</evidence>
<dbReference type="GO" id="GO:0043115">
    <property type="term" value="F:precorrin-2 dehydrogenase activity"/>
    <property type="evidence" value="ECO:0007669"/>
    <property type="project" value="UniProtKB-EC"/>
</dbReference>
<organism evidence="8 9">
    <name type="scientific">Salipaludibacillus agaradhaerens</name>
    <name type="common">Bacillus agaradhaerens</name>
    <dbReference type="NCBI Taxonomy" id="76935"/>
    <lineage>
        <taxon>Bacteria</taxon>
        <taxon>Bacillati</taxon>
        <taxon>Bacillota</taxon>
        <taxon>Bacilli</taxon>
        <taxon>Bacillales</taxon>
        <taxon>Bacillaceae</taxon>
    </lineage>
</organism>
<dbReference type="PANTHER" id="PTHR35330">
    <property type="entry name" value="SIROHEME BIOSYNTHESIS PROTEIN MET8"/>
    <property type="match status" value="1"/>
</dbReference>
<comment type="catalytic activity">
    <reaction evidence="6">
        <text>precorrin-2 + NAD(+) = sirohydrochlorin + NADH + 2 H(+)</text>
        <dbReference type="Rhea" id="RHEA:15613"/>
        <dbReference type="ChEBI" id="CHEBI:15378"/>
        <dbReference type="ChEBI" id="CHEBI:57540"/>
        <dbReference type="ChEBI" id="CHEBI:57945"/>
        <dbReference type="ChEBI" id="CHEBI:58351"/>
        <dbReference type="ChEBI" id="CHEBI:58827"/>
        <dbReference type="EC" id="1.3.1.76"/>
    </reaction>
</comment>
<dbReference type="InterPro" id="IPR028161">
    <property type="entry name" value="Met8-like"/>
</dbReference>
<evidence type="ECO:0000313" key="8">
    <source>
        <dbReference type="EMBL" id="MCR6097947.1"/>
    </source>
</evidence>
<evidence type="ECO:0000256" key="5">
    <source>
        <dbReference type="ARBA" id="ARBA00023244"/>
    </source>
</evidence>
<dbReference type="Gene3D" id="3.40.50.720">
    <property type="entry name" value="NAD(P)-binding Rossmann-like Domain"/>
    <property type="match status" value="1"/>
</dbReference>
<reference evidence="8" key="1">
    <citation type="submission" date="2020-06" db="EMBL/GenBank/DDBJ databases">
        <title>Insight into the genomes of haloalkaliphilic bacilli from Kenyan soda lakes.</title>
        <authorList>
            <person name="Mwirichia R."/>
            <person name="Villamizar G.C."/>
            <person name="Poehlein A."/>
            <person name="Mugweru J."/>
            <person name="Kipnyargis A."/>
            <person name="Kiplimo D."/>
            <person name="Orwa P."/>
            <person name="Daniel R."/>
        </authorList>
    </citation>
    <scope>NUCLEOTIDE SEQUENCE</scope>
    <source>
        <strain evidence="8">B1096_S55</strain>
    </source>
</reference>
<dbReference type="NCBIfam" id="TIGR01470">
    <property type="entry name" value="cysG_Nterm"/>
    <property type="match status" value="1"/>
</dbReference>
<protein>
    <recommendedName>
        <fullName evidence="2">precorrin-2 dehydrogenase</fullName>
        <ecNumber evidence="2">1.3.1.76</ecNumber>
    </recommendedName>
</protein>
<comment type="pathway">
    <text evidence="1">Porphyrin-containing compound metabolism; siroheme biosynthesis; sirohydrochlorin from precorrin-2: step 1/1.</text>
</comment>
<evidence type="ECO:0000256" key="1">
    <source>
        <dbReference type="ARBA" id="ARBA00005010"/>
    </source>
</evidence>
<evidence type="ECO:0000256" key="2">
    <source>
        <dbReference type="ARBA" id="ARBA00012400"/>
    </source>
</evidence>